<reference evidence="1" key="2">
    <citation type="journal article" date="2021" name="Microbiome">
        <title>Successional dynamics and alternative stable states in a saline activated sludge microbial community over 9 years.</title>
        <authorList>
            <person name="Wang Y."/>
            <person name="Ye J."/>
            <person name="Ju F."/>
            <person name="Liu L."/>
            <person name="Boyd J.A."/>
            <person name="Deng Y."/>
            <person name="Parks D.H."/>
            <person name="Jiang X."/>
            <person name="Yin X."/>
            <person name="Woodcroft B.J."/>
            <person name="Tyson G.W."/>
            <person name="Hugenholtz P."/>
            <person name="Polz M.F."/>
            <person name="Zhang T."/>
        </authorList>
    </citation>
    <scope>NUCLEOTIDE SEQUENCE</scope>
    <source>
        <strain evidence="1">HKST-UBA01</strain>
    </source>
</reference>
<dbReference type="EMBL" id="JAGQKX010000025">
    <property type="protein sequence ID" value="MCA9390046.1"/>
    <property type="molecule type" value="Genomic_DNA"/>
</dbReference>
<evidence type="ECO:0000313" key="1">
    <source>
        <dbReference type="EMBL" id="MCA9390046.1"/>
    </source>
</evidence>
<dbReference type="AlphaFoldDB" id="A0A955LGF2"/>
<accession>A0A955LGF2</accession>
<reference evidence="1" key="1">
    <citation type="submission" date="2020-04" db="EMBL/GenBank/DDBJ databases">
        <authorList>
            <person name="Zhang T."/>
        </authorList>
    </citation>
    <scope>NUCLEOTIDE SEQUENCE</scope>
    <source>
        <strain evidence="1">HKST-UBA01</strain>
    </source>
</reference>
<evidence type="ECO:0008006" key="3">
    <source>
        <dbReference type="Google" id="ProtNLM"/>
    </source>
</evidence>
<proteinExistence type="predicted"/>
<comment type="caution">
    <text evidence="1">The sequence shown here is derived from an EMBL/GenBank/DDBJ whole genome shotgun (WGS) entry which is preliminary data.</text>
</comment>
<dbReference type="Proteomes" id="UP000701698">
    <property type="component" value="Unassembled WGS sequence"/>
</dbReference>
<gene>
    <name evidence="1" type="ORF">KC571_01470</name>
</gene>
<sequence length="362" mass="39658">MLLGYVRRPHYQYTTHTVTRSLPGRAQILVKVGDAVRPEKIVGIGRKSAGFRNIDAAQILHVKPHELKALISKTPGSYITKGEILGIKKGVLGFKPRNLISPVDGILSSLNEQTGVITVEYMPEEIRVVSGVSGVVTDIEPQSPEISIQTKVLEVKGMLGLGKHREGGIHVVGRPDLPLSEKQIDPTWENKIIVGGSLITKQVLYHCVALKVQGIVTGGMHWEEFSSLIGSRGRFEDIGISLILTEGYGNLPMSASLHSKLEGYEGKFSFIWGGSSKLIIPDQASDESQKSSQEFEYIPLSVGMKVRLLTLDHHGEFGTINELSENQELENGVITDTATVELYNGENKIIPITSFEVVLDEK</sequence>
<protein>
    <recommendedName>
        <fullName evidence="3">KOW domain-containing protein</fullName>
    </recommendedName>
</protein>
<organism evidence="1 2">
    <name type="scientific">candidate division WWE3 bacterium</name>
    <dbReference type="NCBI Taxonomy" id="2053526"/>
    <lineage>
        <taxon>Bacteria</taxon>
        <taxon>Katanobacteria</taxon>
    </lineage>
</organism>
<name>A0A955LGF2_UNCKA</name>
<evidence type="ECO:0000313" key="2">
    <source>
        <dbReference type="Proteomes" id="UP000701698"/>
    </source>
</evidence>